<dbReference type="PANTHER" id="PTHR15574">
    <property type="entry name" value="WD REPEAT DOMAIN-CONTAINING FAMILY"/>
    <property type="match status" value="1"/>
</dbReference>
<dbReference type="Gene3D" id="2.130.10.10">
    <property type="entry name" value="YVTN repeat-like/Quinoprotein amine dehydrogenase"/>
    <property type="match status" value="1"/>
</dbReference>
<dbReference type="AlphaFoldDB" id="A0A3P3Y3T6"/>
<dbReference type="GO" id="GO:0080008">
    <property type="term" value="C:Cul4-RING E3 ubiquitin ligase complex"/>
    <property type="evidence" value="ECO:0007669"/>
    <property type="project" value="TreeGrafter"/>
</dbReference>
<dbReference type="InterPro" id="IPR045151">
    <property type="entry name" value="DCAF8"/>
</dbReference>
<accession>A0A3P3Y3T6</accession>
<evidence type="ECO:0000313" key="5">
    <source>
        <dbReference type="Proteomes" id="UP000290189"/>
    </source>
</evidence>
<dbReference type="EMBL" id="OVEO01000003">
    <property type="protein sequence ID" value="SPQ94826.1"/>
    <property type="molecule type" value="Genomic_DNA"/>
</dbReference>
<keyword evidence="1 3" id="KW-0853">WD repeat</keyword>
<dbReference type="Pfam" id="PF00400">
    <property type="entry name" value="WD40"/>
    <property type="match status" value="2"/>
</dbReference>
<dbReference type="Proteomes" id="UP000290189">
    <property type="component" value="Unassembled WGS sequence"/>
</dbReference>
<sequence length="559" mass="61259">MVTCNVLSVIRDRELADHGPQWAFRRLSGHNAWIHRLRPAPVTSEDRVRHHHAGCVNRLCWSPGTGELLASVSDDRKIRLWSIDNSHNIQLRNVIQTDHGHNIFGVRFLDRSGSMMATGANCSTVCISAFDRTIARYTCHKEAVSEIEQPPDQLSVFWSSSEDATIRQWDARTMPECGGQCSDFANCHAKNVLIDGRQFHTPWRFSGIAVSPVDPNLLLVGTGVYGRLFDRRMLSLTSGGGSPPVPIAEYAPRHLSGDGDVNALVTCVSFSPSGRRVVVNYNCDHAYVFDVDNRNDAGIVIKSPSPSRLARRIGQMRRKAVDAIEAKKWANAVDVLSAVLSLQSQLSAEQKIDLLSMRSGALLQRQWVGDAGAALRDAETALSTAERSGLSEFGVEAATSRRYMARYPSAADELADVVHLTESDPEQADQGVDDDLGGSSDYRSRLVGHAHVETYIKEATFLSEQLVGCASDDGTVFIYDADSGVAVHSLVSEPSDELFSTSASTRSNVDRSDLVEINQRKLKRYQATSLPGHTTSQVALLIQGLLAGQTPFLFISRDL</sequence>
<evidence type="ECO:0000313" key="4">
    <source>
        <dbReference type="EMBL" id="SPQ94826.1"/>
    </source>
</evidence>
<evidence type="ECO:0000256" key="3">
    <source>
        <dbReference type="PROSITE-ProRule" id="PRU00221"/>
    </source>
</evidence>
<reference evidence="4 5" key="1">
    <citation type="submission" date="2018-03" db="EMBL/GenBank/DDBJ databases">
        <authorList>
            <person name="Fogelqvist J."/>
        </authorList>
    </citation>
    <scope>NUCLEOTIDE SEQUENCE [LARGE SCALE GENOMIC DNA]</scope>
</reference>
<dbReference type="PANTHER" id="PTHR15574:SF40">
    <property type="entry name" value="WD AND TETRATRICOPEPTIDE REPEATS PROTEIN 1"/>
    <property type="match status" value="1"/>
</dbReference>
<feature type="repeat" description="WD" evidence="3">
    <location>
        <begin position="137"/>
        <end position="173"/>
    </location>
</feature>
<dbReference type="InterPro" id="IPR015943">
    <property type="entry name" value="WD40/YVTN_repeat-like_dom_sf"/>
</dbReference>
<dbReference type="InterPro" id="IPR001680">
    <property type="entry name" value="WD40_rpt"/>
</dbReference>
<feature type="repeat" description="WD" evidence="3">
    <location>
        <begin position="49"/>
        <end position="91"/>
    </location>
</feature>
<evidence type="ECO:0000256" key="2">
    <source>
        <dbReference type="ARBA" id="ARBA00022737"/>
    </source>
</evidence>
<name>A0A3P3Y3T6_PLABS</name>
<dbReference type="PROSITE" id="PS50294">
    <property type="entry name" value="WD_REPEATS_REGION"/>
    <property type="match status" value="1"/>
</dbReference>
<protein>
    <submittedName>
        <fullName evidence="4">Uncharacterized protein</fullName>
    </submittedName>
</protein>
<dbReference type="InterPro" id="IPR036322">
    <property type="entry name" value="WD40_repeat_dom_sf"/>
</dbReference>
<dbReference type="SUPFAM" id="SSF50978">
    <property type="entry name" value="WD40 repeat-like"/>
    <property type="match status" value="1"/>
</dbReference>
<dbReference type="GO" id="GO:0045717">
    <property type="term" value="P:negative regulation of fatty acid biosynthetic process"/>
    <property type="evidence" value="ECO:0007669"/>
    <property type="project" value="TreeGrafter"/>
</dbReference>
<dbReference type="GO" id="GO:0005737">
    <property type="term" value="C:cytoplasm"/>
    <property type="evidence" value="ECO:0007669"/>
    <property type="project" value="TreeGrafter"/>
</dbReference>
<keyword evidence="4" id="KW-0496">Mitochondrion</keyword>
<dbReference type="PROSITE" id="PS50082">
    <property type="entry name" value="WD_REPEATS_2"/>
    <property type="match status" value="2"/>
</dbReference>
<keyword evidence="2" id="KW-0677">Repeat</keyword>
<proteinExistence type="predicted"/>
<geneLocation type="mitochondrion" evidence="4"/>
<gene>
    <name evidence="4" type="ORF">PLBR_LOCUS2041</name>
</gene>
<evidence type="ECO:0000256" key="1">
    <source>
        <dbReference type="ARBA" id="ARBA00022574"/>
    </source>
</evidence>
<organism evidence="4 5">
    <name type="scientific">Plasmodiophora brassicae</name>
    <name type="common">Clubroot disease agent</name>
    <dbReference type="NCBI Taxonomy" id="37360"/>
    <lineage>
        <taxon>Eukaryota</taxon>
        <taxon>Sar</taxon>
        <taxon>Rhizaria</taxon>
        <taxon>Endomyxa</taxon>
        <taxon>Phytomyxea</taxon>
        <taxon>Plasmodiophorida</taxon>
        <taxon>Plasmodiophoridae</taxon>
        <taxon>Plasmodiophora</taxon>
    </lineage>
</organism>
<dbReference type="SMART" id="SM00320">
    <property type="entry name" value="WD40"/>
    <property type="match status" value="5"/>
</dbReference>